<feature type="transmembrane region" description="Helical" evidence="7">
    <location>
        <begin position="225"/>
        <end position="251"/>
    </location>
</feature>
<dbReference type="RefSeq" id="WP_279242078.1">
    <property type="nucleotide sequence ID" value="NZ_CP036501.1"/>
</dbReference>
<dbReference type="InterPro" id="IPR001046">
    <property type="entry name" value="NRAMP_fam"/>
</dbReference>
<feature type="transmembrane region" description="Helical" evidence="7">
    <location>
        <begin position="146"/>
        <end position="164"/>
    </location>
</feature>
<dbReference type="EMBL" id="CP036501">
    <property type="protein sequence ID" value="UZP73299.1"/>
    <property type="molecule type" value="Genomic_DNA"/>
</dbReference>
<comment type="subcellular location">
    <subcellularLocation>
        <location evidence="1">Membrane</location>
        <topology evidence="1">Multi-pass membrane protein</topology>
    </subcellularLocation>
</comment>
<dbReference type="PRINTS" id="PR00447">
    <property type="entry name" value="NATRESASSCMP"/>
</dbReference>
<dbReference type="Proteomes" id="UP001317963">
    <property type="component" value="Chromosome"/>
</dbReference>
<feature type="transmembrane region" description="Helical" evidence="7">
    <location>
        <begin position="36"/>
        <end position="52"/>
    </location>
</feature>
<evidence type="ECO:0000313" key="9">
    <source>
        <dbReference type="Proteomes" id="UP001317963"/>
    </source>
</evidence>
<reference evidence="8 9" key="1">
    <citation type="submission" date="2019-02" db="EMBL/GenBank/DDBJ databases">
        <title>Halieaceae_genomes.</title>
        <authorList>
            <person name="Li S.-H."/>
        </authorList>
    </citation>
    <scope>NUCLEOTIDE SEQUENCE [LARGE SCALE GENOMIC DNA]</scope>
    <source>
        <strain evidence="8 9">JH123</strain>
    </source>
</reference>
<evidence type="ECO:0000256" key="5">
    <source>
        <dbReference type="ARBA" id="ARBA00022989"/>
    </source>
</evidence>
<proteinExistence type="predicted"/>
<feature type="transmembrane region" description="Helical" evidence="7">
    <location>
        <begin position="184"/>
        <end position="204"/>
    </location>
</feature>
<evidence type="ECO:0000256" key="6">
    <source>
        <dbReference type="ARBA" id="ARBA00023136"/>
    </source>
</evidence>
<evidence type="ECO:0000256" key="2">
    <source>
        <dbReference type="ARBA" id="ARBA00022448"/>
    </source>
</evidence>
<keyword evidence="3 7" id="KW-0812">Transmembrane</keyword>
<evidence type="ECO:0000256" key="1">
    <source>
        <dbReference type="ARBA" id="ARBA00004141"/>
    </source>
</evidence>
<feature type="transmembrane region" description="Helical" evidence="7">
    <location>
        <begin position="80"/>
        <end position="99"/>
    </location>
</feature>
<feature type="transmembrane region" description="Helical" evidence="7">
    <location>
        <begin position="271"/>
        <end position="295"/>
    </location>
</feature>
<keyword evidence="6 7" id="KW-0472">Membrane</keyword>
<sequence>MANKVKGFGPGAMIAAAFIGPGTVTTATLAGGNFGFTLLWAIGFSVIATLTLQEMTARLGAVAQVGLGEAIAARTNNTPLRWPAALLVIAAIVVGNAAYEAGNITGAGAGLPSWTLSAVNIWPLIIGSAAFFILNKQGSYFLEQTLGALVVAMALVFVGTALYLQPSVLAIAKGLFVPSLPENASLLILGIIGTTVVPYNLYLHASVIKRHSKEGMTLADARRDILVSVIGGGVITLCIAVTAAVVMHGAAIKTSSFTQLAPTLAPVLGSASPLVLGVGFFAAGLSSAITAPLAAAYAVTEVLNLDAKKRDRAFKWSWRLVLAFGVIVASLSLRPIELIVFAQFTNGILLPITAAFILWIANDQALLGKHRNTPFNNAMGLFVLTVTCALGLRSVLMATGWL</sequence>
<evidence type="ECO:0000256" key="4">
    <source>
        <dbReference type="ARBA" id="ARBA00022847"/>
    </source>
</evidence>
<keyword evidence="9" id="KW-1185">Reference proteome</keyword>
<evidence type="ECO:0000313" key="8">
    <source>
        <dbReference type="EMBL" id="UZP73299.1"/>
    </source>
</evidence>
<feature type="transmembrane region" description="Helical" evidence="7">
    <location>
        <begin position="111"/>
        <end position="134"/>
    </location>
</feature>
<keyword evidence="5 7" id="KW-1133">Transmembrane helix</keyword>
<name>A0ABY6Q2Y5_9GAMM</name>
<organism evidence="8 9">
    <name type="scientific">Candidatus Paraluminiphilus aquimaris</name>
    <dbReference type="NCBI Taxonomy" id="2518994"/>
    <lineage>
        <taxon>Bacteria</taxon>
        <taxon>Pseudomonadati</taxon>
        <taxon>Pseudomonadota</taxon>
        <taxon>Gammaproteobacteria</taxon>
        <taxon>Cellvibrionales</taxon>
        <taxon>Halieaceae</taxon>
        <taxon>Candidatus Paraluminiphilus</taxon>
    </lineage>
</organism>
<feature type="transmembrane region" description="Helical" evidence="7">
    <location>
        <begin position="339"/>
        <end position="361"/>
    </location>
</feature>
<evidence type="ECO:0000256" key="3">
    <source>
        <dbReference type="ARBA" id="ARBA00022692"/>
    </source>
</evidence>
<accession>A0ABY6Q2Y5</accession>
<feature type="transmembrane region" description="Helical" evidence="7">
    <location>
        <begin position="381"/>
        <end position="401"/>
    </location>
</feature>
<keyword evidence="4" id="KW-0769">Symport</keyword>
<evidence type="ECO:0000256" key="7">
    <source>
        <dbReference type="SAM" id="Phobius"/>
    </source>
</evidence>
<protein>
    <submittedName>
        <fullName evidence="8">Divalent metal cation transporter</fullName>
    </submittedName>
</protein>
<dbReference type="NCBIfam" id="NF037982">
    <property type="entry name" value="Nramp_1"/>
    <property type="match status" value="1"/>
</dbReference>
<dbReference type="Pfam" id="PF01566">
    <property type="entry name" value="Nramp"/>
    <property type="match status" value="1"/>
</dbReference>
<dbReference type="PANTHER" id="PTHR11706:SF33">
    <property type="entry name" value="NATURAL RESISTANCE-ASSOCIATED MACROPHAGE PROTEIN 2"/>
    <property type="match status" value="1"/>
</dbReference>
<feature type="transmembrane region" description="Helical" evidence="7">
    <location>
        <begin position="316"/>
        <end position="333"/>
    </location>
</feature>
<gene>
    <name evidence="8" type="ORF">E0F26_00475</name>
</gene>
<keyword evidence="2" id="KW-0813">Transport</keyword>
<dbReference type="PANTHER" id="PTHR11706">
    <property type="entry name" value="SOLUTE CARRIER PROTEIN FAMILY 11 MEMBER"/>
    <property type="match status" value="1"/>
</dbReference>